<evidence type="ECO:0000313" key="1">
    <source>
        <dbReference type="EMBL" id="TDL19383.1"/>
    </source>
</evidence>
<dbReference type="EMBL" id="ML170197">
    <property type="protein sequence ID" value="TDL19383.1"/>
    <property type="molecule type" value="Genomic_DNA"/>
</dbReference>
<sequence>MTRAQPGWVSLKVSVMFDRVCILCVNEGIGCLCLIVGNDRDEYRGDRTSKEQA</sequence>
<dbReference type="VEuPathDB" id="FungiDB:BD410DRAFT_440109"/>
<keyword evidence="2" id="KW-1185">Reference proteome</keyword>
<gene>
    <name evidence="1" type="ORF">BD410DRAFT_440109</name>
</gene>
<evidence type="ECO:0000313" key="2">
    <source>
        <dbReference type="Proteomes" id="UP000294933"/>
    </source>
</evidence>
<protein>
    <submittedName>
        <fullName evidence="1">Uncharacterized protein</fullName>
    </submittedName>
</protein>
<name>A0A4Y7PVF3_9AGAM</name>
<proteinExistence type="predicted"/>
<dbReference type="Proteomes" id="UP000294933">
    <property type="component" value="Unassembled WGS sequence"/>
</dbReference>
<dbReference type="AlphaFoldDB" id="A0A4Y7PVF3"/>
<organism evidence="1 2">
    <name type="scientific">Rickenella mellea</name>
    <dbReference type="NCBI Taxonomy" id="50990"/>
    <lineage>
        <taxon>Eukaryota</taxon>
        <taxon>Fungi</taxon>
        <taxon>Dikarya</taxon>
        <taxon>Basidiomycota</taxon>
        <taxon>Agaricomycotina</taxon>
        <taxon>Agaricomycetes</taxon>
        <taxon>Hymenochaetales</taxon>
        <taxon>Rickenellaceae</taxon>
        <taxon>Rickenella</taxon>
    </lineage>
</organism>
<accession>A0A4Y7PVF3</accession>
<reference evidence="1 2" key="1">
    <citation type="submission" date="2018-06" db="EMBL/GenBank/DDBJ databases">
        <title>A transcriptomic atlas of mushroom development highlights an independent origin of complex multicellularity.</title>
        <authorList>
            <consortium name="DOE Joint Genome Institute"/>
            <person name="Krizsan K."/>
            <person name="Almasi E."/>
            <person name="Merenyi Z."/>
            <person name="Sahu N."/>
            <person name="Viragh M."/>
            <person name="Koszo T."/>
            <person name="Mondo S."/>
            <person name="Kiss B."/>
            <person name="Balint B."/>
            <person name="Kues U."/>
            <person name="Barry K."/>
            <person name="Hegedus J.C."/>
            <person name="Henrissat B."/>
            <person name="Johnson J."/>
            <person name="Lipzen A."/>
            <person name="Ohm R."/>
            <person name="Nagy I."/>
            <person name="Pangilinan J."/>
            <person name="Yan J."/>
            <person name="Xiong Y."/>
            <person name="Grigoriev I.V."/>
            <person name="Hibbett D.S."/>
            <person name="Nagy L.G."/>
        </authorList>
    </citation>
    <scope>NUCLEOTIDE SEQUENCE [LARGE SCALE GENOMIC DNA]</scope>
    <source>
        <strain evidence="1 2">SZMC22713</strain>
    </source>
</reference>